<dbReference type="InterPro" id="IPR013149">
    <property type="entry name" value="ADH-like_C"/>
</dbReference>
<dbReference type="AlphaFoldDB" id="A0AAV3U747"/>
<keyword evidence="1" id="KW-0560">Oxidoreductase</keyword>
<dbReference type="InterPro" id="IPR036291">
    <property type="entry name" value="NAD(P)-bd_dom_sf"/>
</dbReference>
<dbReference type="FunFam" id="3.40.50.720:FF:000121">
    <property type="entry name" value="Prostaglandin reductase 2"/>
    <property type="match status" value="1"/>
</dbReference>
<reference evidence="4" key="1">
    <citation type="journal article" date="2019" name="Int. J. Syst. Evol. Microbiol.">
        <title>The Global Catalogue of Microorganisms (GCM) 10K type strain sequencing project: providing services to taxonomists for standard genome sequencing and annotation.</title>
        <authorList>
            <consortium name="The Broad Institute Genomics Platform"/>
            <consortium name="The Broad Institute Genome Sequencing Center for Infectious Disease"/>
            <person name="Wu L."/>
            <person name="Ma J."/>
        </authorList>
    </citation>
    <scope>NUCLEOTIDE SEQUENCE [LARGE SCALE GENOMIC DNA]</scope>
    <source>
        <strain evidence="4">JCM 19134</strain>
    </source>
</reference>
<dbReference type="SMART" id="SM00829">
    <property type="entry name" value="PKS_ER"/>
    <property type="match status" value="1"/>
</dbReference>
<organism evidence="3 4">
    <name type="scientific">Halioxenophilus aromaticivorans</name>
    <dbReference type="NCBI Taxonomy" id="1306992"/>
    <lineage>
        <taxon>Bacteria</taxon>
        <taxon>Pseudomonadati</taxon>
        <taxon>Pseudomonadota</taxon>
        <taxon>Gammaproteobacteria</taxon>
        <taxon>Alteromonadales</taxon>
        <taxon>Alteromonadaceae</taxon>
        <taxon>Halioxenophilus</taxon>
    </lineage>
</organism>
<dbReference type="InterPro" id="IPR045010">
    <property type="entry name" value="MDR_fam"/>
</dbReference>
<protein>
    <submittedName>
        <fullName evidence="3">NADP-dependent oxidoreductase</fullName>
    </submittedName>
</protein>
<sequence length="338" mass="37205">MNTVVNRQWLLKQRPEREVAQDHFDLVTTTLEPPESGQVLIKNEFLSFEPAQRGWLNDLPSYIAPVKLGEVMRAMAVGTVVESKHPDYQIGDRLMGGFGWQDYYRGDGQELVFPIKTVQPDIPISYPLHIYGLTGMTAYFGLFDIGQPSSGDTVVISGAAGATGSVVGQMAKIKGCRVIGIAGGEKKCAWLKQELGFDEAIDYRNEDVHQRLNELCKNKIDIFFDNVGGAILDQALVNIAIGARVVLCGGISSGYHGKEVPPGPANYMQLVIRRSRMEGFLVLDYLDKFPQAIAEMQGWVDAGLIKVKEDIVDGLEQCPQVLAGLFKGNNFGKQLVRV</sequence>
<dbReference type="Pfam" id="PF16884">
    <property type="entry name" value="ADH_N_2"/>
    <property type="match status" value="1"/>
</dbReference>
<dbReference type="SUPFAM" id="SSF50129">
    <property type="entry name" value="GroES-like"/>
    <property type="match status" value="1"/>
</dbReference>
<dbReference type="EMBL" id="BAABLX010000029">
    <property type="protein sequence ID" value="GAA4952438.1"/>
    <property type="molecule type" value="Genomic_DNA"/>
</dbReference>
<accession>A0AAV3U747</accession>
<dbReference type="PANTHER" id="PTHR43205">
    <property type="entry name" value="PROSTAGLANDIN REDUCTASE"/>
    <property type="match status" value="1"/>
</dbReference>
<dbReference type="InterPro" id="IPR041694">
    <property type="entry name" value="ADH_N_2"/>
</dbReference>
<feature type="domain" description="Enoyl reductase (ER)" evidence="2">
    <location>
        <begin position="20"/>
        <end position="336"/>
    </location>
</feature>
<name>A0AAV3U747_9ALTE</name>
<proteinExistence type="predicted"/>
<dbReference type="InterPro" id="IPR011032">
    <property type="entry name" value="GroES-like_sf"/>
</dbReference>
<dbReference type="Proteomes" id="UP001409585">
    <property type="component" value="Unassembled WGS sequence"/>
</dbReference>
<dbReference type="RefSeq" id="WP_345425825.1">
    <property type="nucleotide sequence ID" value="NZ_AP031496.1"/>
</dbReference>
<evidence type="ECO:0000313" key="3">
    <source>
        <dbReference type="EMBL" id="GAA4952438.1"/>
    </source>
</evidence>
<dbReference type="SUPFAM" id="SSF51735">
    <property type="entry name" value="NAD(P)-binding Rossmann-fold domains"/>
    <property type="match status" value="1"/>
</dbReference>
<dbReference type="GO" id="GO:0016628">
    <property type="term" value="F:oxidoreductase activity, acting on the CH-CH group of donors, NAD or NADP as acceptor"/>
    <property type="evidence" value="ECO:0007669"/>
    <property type="project" value="InterPro"/>
</dbReference>
<dbReference type="InterPro" id="IPR020843">
    <property type="entry name" value="ER"/>
</dbReference>
<evidence type="ECO:0000313" key="4">
    <source>
        <dbReference type="Proteomes" id="UP001409585"/>
    </source>
</evidence>
<dbReference type="Gene3D" id="3.40.50.720">
    <property type="entry name" value="NAD(P)-binding Rossmann-like Domain"/>
    <property type="match status" value="1"/>
</dbReference>
<keyword evidence="4" id="KW-1185">Reference proteome</keyword>
<dbReference type="CDD" id="cd05288">
    <property type="entry name" value="PGDH"/>
    <property type="match status" value="1"/>
</dbReference>
<comment type="caution">
    <text evidence="3">The sequence shown here is derived from an EMBL/GenBank/DDBJ whole genome shotgun (WGS) entry which is preliminary data.</text>
</comment>
<evidence type="ECO:0000259" key="2">
    <source>
        <dbReference type="SMART" id="SM00829"/>
    </source>
</evidence>
<dbReference type="Pfam" id="PF00107">
    <property type="entry name" value="ADH_zinc_N"/>
    <property type="match status" value="1"/>
</dbReference>
<dbReference type="Gene3D" id="3.90.180.10">
    <property type="entry name" value="Medium-chain alcohol dehydrogenases, catalytic domain"/>
    <property type="match status" value="1"/>
</dbReference>
<gene>
    <name evidence="3" type="ORF">GCM10025791_36400</name>
</gene>
<evidence type="ECO:0000256" key="1">
    <source>
        <dbReference type="ARBA" id="ARBA00023002"/>
    </source>
</evidence>
<dbReference type="PANTHER" id="PTHR43205:SF7">
    <property type="entry name" value="PROSTAGLANDIN REDUCTASE 1"/>
    <property type="match status" value="1"/>
</dbReference>